<evidence type="ECO:0000313" key="9">
    <source>
        <dbReference type="EMBL" id="CAA9239676.1"/>
    </source>
</evidence>
<keyword evidence="6" id="KW-0862">Zinc</keyword>
<feature type="transmembrane region" description="Helical" evidence="7">
    <location>
        <begin position="334"/>
        <end position="363"/>
    </location>
</feature>
<comment type="cofactor">
    <cofactor evidence="6">
        <name>Zn(2+)</name>
        <dbReference type="ChEBI" id="CHEBI:29105"/>
    </cofactor>
    <text evidence="6">Binds 1 zinc ion per subunit.</text>
</comment>
<dbReference type="InterPro" id="IPR036874">
    <property type="entry name" value="Carbonic_anhydrase_sf"/>
</dbReference>
<feature type="transmembrane region" description="Helical" evidence="7">
    <location>
        <begin position="35"/>
        <end position="52"/>
    </location>
</feature>
<feature type="binding site" evidence="6">
    <location>
        <position position="573"/>
    </location>
    <ligand>
        <name>Zn(2+)</name>
        <dbReference type="ChEBI" id="CHEBI:29105"/>
    </ligand>
</feature>
<dbReference type="Pfam" id="PF00484">
    <property type="entry name" value="Pro_CA"/>
    <property type="match status" value="1"/>
</dbReference>
<feature type="transmembrane region" description="Helical" evidence="7">
    <location>
        <begin position="384"/>
        <end position="415"/>
    </location>
</feature>
<dbReference type="InterPro" id="IPR001765">
    <property type="entry name" value="Carbonic_anhydrase"/>
</dbReference>
<evidence type="ECO:0000256" key="3">
    <source>
        <dbReference type="ARBA" id="ARBA00022692"/>
    </source>
</evidence>
<evidence type="ECO:0000256" key="4">
    <source>
        <dbReference type="ARBA" id="ARBA00022989"/>
    </source>
</evidence>
<evidence type="ECO:0000256" key="1">
    <source>
        <dbReference type="ARBA" id="ARBA00004141"/>
    </source>
</evidence>
<dbReference type="PANTHER" id="PTHR11814">
    <property type="entry name" value="SULFATE TRANSPORTER"/>
    <property type="match status" value="1"/>
</dbReference>
<dbReference type="GO" id="GO:0008270">
    <property type="term" value="F:zinc ion binding"/>
    <property type="evidence" value="ECO:0007669"/>
    <property type="project" value="InterPro"/>
</dbReference>
<dbReference type="GO" id="GO:0016020">
    <property type="term" value="C:membrane"/>
    <property type="evidence" value="ECO:0007669"/>
    <property type="project" value="UniProtKB-SubCell"/>
</dbReference>
<name>A0A6J4I320_9BACT</name>
<dbReference type="EMBL" id="CADCTJ010000430">
    <property type="protein sequence ID" value="CAA9239676.1"/>
    <property type="molecule type" value="Genomic_DNA"/>
</dbReference>
<dbReference type="Gene3D" id="3.40.1050.10">
    <property type="entry name" value="Carbonic anhydrase"/>
    <property type="match status" value="1"/>
</dbReference>
<keyword evidence="6" id="KW-0479">Metal-binding</keyword>
<accession>A0A6J4I320</accession>
<keyword evidence="4 7" id="KW-1133">Transmembrane helix</keyword>
<feature type="binding site" evidence="6">
    <location>
        <position position="625"/>
    </location>
    <ligand>
        <name>Zn(2+)</name>
        <dbReference type="ChEBI" id="CHEBI:29105"/>
    </ligand>
</feature>
<evidence type="ECO:0000256" key="2">
    <source>
        <dbReference type="ARBA" id="ARBA00006217"/>
    </source>
</evidence>
<gene>
    <name evidence="9" type="ORF">AVDCRST_MAG95-1374</name>
</gene>
<keyword evidence="3 7" id="KW-0812">Transmembrane</keyword>
<comment type="subcellular location">
    <subcellularLocation>
        <location evidence="1">Membrane</location>
        <topology evidence="1">Multi-pass membrane protein</topology>
    </subcellularLocation>
</comment>
<protein>
    <submittedName>
        <fullName evidence="9">Na(+)-dependent bicarbonate transporter BicA</fullName>
    </submittedName>
</protein>
<evidence type="ECO:0000256" key="5">
    <source>
        <dbReference type="ARBA" id="ARBA00023136"/>
    </source>
</evidence>
<feature type="transmembrane region" description="Helical" evidence="7">
    <location>
        <begin position="59"/>
        <end position="77"/>
    </location>
</feature>
<dbReference type="GO" id="GO:0004089">
    <property type="term" value="F:carbonate dehydratase activity"/>
    <property type="evidence" value="ECO:0007669"/>
    <property type="project" value="InterPro"/>
</dbReference>
<organism evidence="9">
    <name type="scientific">uncultured Adhaeribacter sp</name>
    <dbReference type="NCBI Taxonomy" id="448109"/>
    <lineage>
        <taxon>Bacteria</taxon>
        <taxon>Pseudomonadati</taxon>
        <taxon>Bacteroidota</taxon>
        <taxon>Cytophagia</taxon>
        <taxon>Cytophagales</taxon>
        <taxon>Hymenobacteraceae</taxon>
        <taxon>Adhaeribacter</taxon>
        <taxon>environmental samples</taxon>
    </lineage>
</organism>
<evidence type="ECO:0000259" key="8">
    <source>
        <dbReference type="Pfam" id="PF00916"/>
    </source>
</evidence>
<feature type="transmembrane region" description="Helical" evidence="7">
    <location>
        <begin position="116"/>
        <end position="134"/>
    </location>
</feature>
<dbReference type="InterPro" id="IPR011547">
    <property type="entry name" value="SLC26A/SulP_dom"/>
</dbReference>
<dbReference type="AlphaFoldDB" id="A0A6J4I320"/>
<keyword evidence="5 7" id="KW-0472">Membrane</keyword>
<sequence length="737" mass="80242">MNLKTLKNDIPASIVVFLVALPLCLGVALASGAPLLSGIISGIIGGIVVGLISKSQTSVSGPAAGLAAVVLAAITQLGSFELFLSAVFIAGLLQLIMGFAKAGFIANYIPSNVIKGLLAAIGLLLILKQIPHAIGYDQDPEDDYSFVQPDGENTFSGIYNALRFITPGAVAISLISVFILYYWDKTFLKKIKLLPASLFVVIMGIVLNLIFKQYIPYLGIEQSHLVTLPPFDTTNLAAYLHVPNPANLGNYQLWIVAFTIAIVASLETLLNLEAVDKLDPHKRESAPNRELIAQGFGNVTAGLLGGIPVTSVIVRSSVNIQSGNETKLSTILHGVFMLVSVLILSPVLNLIPLSALAAILIMTGYKLAKISLFKEMYQKGWSQFLPFVITILAIIFTDLLIGVLIGLAVSIFYLMRSNYRNPFVKEQNKQHIGEVIKLDLPNQVSFLNKASIKNTLWDVPANAKVLIDASNSDYVDNDILEIINDFKQVVAPERNIQLNIIGLEERYWLNDHIQFINVLDRETQQKLKPAEVLDLLKIGNERFKYGKWTDKYYHQQVDATSSGQNPMAVIITCIDSRTSPEIIFDAGLGDILTIRIAGNIISPEIIGSLEIAAKLGAKLIVVEGHSNCGAIGMALANETSYNMGTITTKIQKAVIQCGCTQNHIDTKDEAMLEKITRQNVQNSIAEILDHSPYLRAKIDQKEMGIVAAYHNLTTSKVDFGQIIYQPEALAALPDLAG</sequence>
<feature type="transmembrane region" description="Helical" evidence="7">
    <location>
        <begin position="12"/>
        <end position="29"/>
    </location>
</feature>
<proteinExistence type="inferred from homology"/>
<feature type="binding site" evidence="6">
    <location>
        <position position="575"/>
    </location>
    <ligand>
        <name>Zn(2+)</name>
        <dbReference type="ChEBI" id="CHEBI:29105"/>
    </ligand>
</feature>
<feature type="transmembrane region" description="Helical" evidence="7">
    <location>
        <begin position="161"/>
        <end position="181"/>
    </location>
</feature>
<dbReference type="GO" id="GO:0055085">
    <property type="term" value="P:transmembrane transport"/>
    <property type="evidence" value="ECO:0007669"/>
    <property type="project" value="InterPro"/>
</dbReference>
<dbReference type="SUPFAM" id="SSF53056">
    <property type="entry name" value="beta-carbonic anhydrase, cab"/>
    <property type="match status" value="1"/>
</dbReference>
<feature type="transmembrane region" description="Helical" evidence="7">
    <location>
        <begin position="291"/>
        <end position="314"/>
    </location>
</feature>
<dbReference type="InterPro" id="IPR001902">
    <property type="entry name" value="SLC26A/SulP_fam"/>
</dbReference>
<feature type="binding site" evidence="6">
    <location>
        <position position="628"/>
    </location>
    <ligand>
        <name>Zn(2+)</name>
        <dbReference type="ChEBI" id="CHEBI:29105"/>
    </ligand>
</feature>
<dbReference type="SMART" id="SM00947">
    <property type="entry name" value="Pro_CA"/>
    <property type="match status" value="1"/>
</dbReference>
<feature type="transmembrane region" description="Helical" evidence="7">
    <location>
        <begin position="251"/>
        <end position="270"/>
    </location>
</feature>
<evidence type="ECO:0000256" key="7">
    <source>
        <dbReference type="SAM" id="Phobius"/>
    </source>
</evidence>
<evidence type="ECO:0000256" key="6">
    <source>
        <dbReference type="PIRSR" id="PIRSR601765-1"/>
    </source>
</evidence>
<feature type="domain" description="SLC26A/SulP transporter" evidence="8">
    <location>
        <begin position="6"/>
        <end position="388"/>
    </location>
</feature>
<feature type="transmembrane region" description="Helical" evidence="7">
    <location>
        <begin position="83"/>
        <end position="104"/>
    </location>
</feature>
<comment type="similarity">
    <text evidence="2">Belongs to the beta-class carbonic anhydrase family.</text>
</comment>
<reference evidence="9" key="1">
    <citation type="submission" date="2020-02" db="EMBL/GenBank/DDBJ databases">
        <authorList>
            <person name="Meier V. D."/>
        </authorList>
    </citation>
    <scope>NUCLEOTIDE SEQUENCE</scope>
    <source>
        <strain evidence="9">AVDCRST_MAG95</strain>
    </source>
</reference>
<dbReference type="Pfam" id="PF00916">
    <property type="entry name" value="Sulfate_transp"/>
    <property type="match status" value="1"/>
</dbReference>
<feature type="transmembrane region" description="Helical" evidence="7">
    <location>
        <begin position="193"/>
        <end position="211"/>
    </location>
</feature>